<dbReference type="Proteomes" id="UP001500523">
    <property type="component" value="Unassembled WGS sequence"/>
</dbReference>
<comment type="caution">
    <text evidence="1">The sequence shown here is derived from an EMBL/GenBank/DDBJ whole genome shotgun (WGS) entry which is preliminary data.</text>
</comment>
<accession>A0ABP7E784</accession>
<organism evidence="1 2">
    <name type="scientific">Sphingomonas cynarae</name>
    <dbReference type="NCBI Taxonomy" id="930197"/>
    <lineage>
        <taxon>Bacteria</taxon>
        <taxon>Pseudomonadati</taxon>
        <taxon>Pseudomonadota</taxon>
        <taxon>Alphaproteobacteria</taxon>
        <taxon>Sphingomonadales</taxon>
        <taxon>Sphingomonadaceae</taxon>
        <taxon>Sphingomonas</taxon>
    </lineage>
</organism>
<evidence type="ECO:0008006" key="3">
    <source>
        <dbReference type="Google" id="ProtNLM"/>
    </source>
</evidence>
<dbReference type="RefSeq" id="WP_344693639.1">
    <property type="nucleotide sequence ID" value="NZ_BAABBF010000005.1"/>
</dbReference>
<protein>
    <recommendedName>
        <fullName evidence="3">XRE family transcriptional regulator</fullName>
    </recommendedName>
</protein>
<dbReference type="EMBL" id="BAABBF010000005">
    <property type="protein sequence ID" value="GAA3714504.1"/>
    <property type="molecule type" value="Genomic_DNA"/>
</dbReference>
<sequence>MHLTAAQCRSARAYLGWTAADVAAAAGVGIMTVKRLEGGQPMNAASIDKIVAAFAAGGVTFITAGESSPDGGDGFRVTVRNSADAR</sequence>
<proteinExistence type="predicted"/>
<keyword evidence="2" id="KW-1185">Reference proteome</keyword>
<evidence type="ECO:0000313" key="2">
    <source>
        <dbReference type="Proteomes" id="UP001500523"/>
    </source>
</evidence>
<dbReference type="InterPro" id="IPR010982">
    <property type="entry name" value="Lambda_DNA-bd_dom_sf"/>
</dbReference>
<evidence type="ECO:0000313" key="1">
    <source>
        <dbReference type="EMBL" id="GAA3714504.1"/>
    </source>
</evidence>
<dbReference type="SUPFAM" id="SSF47413">
    <property type="entry name" value="lambda repressor-like DNA-binding domains"/>
    <property type="match status" value="1"/>
</dbReference>
<dbReference type="Gene3D" id="1.10.260.40">
    <property type="entry name" value="lambda repressor-like DNA-binding domains"/>
    <property type="match status" value="1"/>
</dbReference>
<gene>
    <name evidence="1" type="ORF">GCM10022268_24050</name>
</gene>
<name>A0ABP7E784_9SPHN</name>
<reference evidence="2" key="1">
    <citation type="journal article" date="2019" name="Int. J. Syst. Evol. Microbiol.">
        <title>The Global Catalogue of Microorganisms (GCM) 10K type strain sequencing project: providing services to taxonomists for standard genome sequencing and annotation.</title>
        <authorList>
            <consortium name="The Broad Institute Genomics Platform"/>
            <consortium name="The Broad Institute Genome Sequencing Center for Infectious Disease"/>
            <person name="Wu L."/>
            <person name="Ma J."/>
        </authorList>
    </citation>
    <scope>NUCLEOTIDE SEQUENCE [LARGE SCALE GENOMIC DNA]</scope>
    <source>
        <strain evidence="2">JCM 17498</strain>
    </source>
</reference>